<reference evidence="1 2" key="1">
    <citation type="submission" date="2011-06" db="EMBL/GenBank/DDBJ databases">
        <title>The Genome Sequence of Fusarium oxysporum FOSC 3-a.</title>
        <authorList>
            <consortium name="The Broad Institute Genome Sequencing Platform"/>
            <person name="Ma L.-J."/>
            <person name="Gale L.R."/>
            <person name="Schwartz D.C."/>
            <person name="Zhou S."/>
            <person name="Corby-Kistler H."/>
            <person name="Young S.K."/>
            <person name="Zeng Q."/>
            <person name="Gargeya S."/>
            <person name="Fitzgerald M."/>
            <person name="Haas B."/>
            <person name="Abouelleil A."/>
            <person name="Alvarado L."/>
            <person name="Arachchi H.M."/>
            <person name="Berlin A."/>
            <person name="Brown A."/>
            <person name="Chapman S.B."/>
            <person name="Chen Z."/>
            <person name="Dunbar C."/>
            <person name="Freedman E."/>
            <person name="Gearin G."/>
            <person name="Gellesch M."/>
            <person name="Goldberg J."/>
            <person name="Griggs A."/>
            <person name="Gujja S."/>
            <person name="Heiman D."/>
            <person name="Howarth C."/>
            <person name="Larson L."/>
            <person name="Lui A."/>
            <person name="MacDonald P.J.P."/>
            <person name="Mehta T."/>
            <person name="Montmayeur A."/>
            <person name="Murphy C."/>
            <person name="Neiman D."/>
            <person name="Pearson M."/>
            <person name="Priest M."/>
            <person name="Roberts A."/>
            <person name="Saif S."/>
            <person name="Shea T."/>
            <person name="Shenoy N."/>
            <person name="Sisk P."/>
            <person name="Stolte C."/>
            <person name="Sykes S."/>
            <person name="Wortman J."/>
            <person name="Nusbaum C."/>
            <person name="Birren B."/>
        </authorList>
    </citation>
    <scope>NUCLEOTIDE SEQUENCE [LARGE SCALE GENOMIC DNA]</scope>
    <source>
        <strain evidence="2">FOSC 3-a</strain>
    </source>
</reference>
<sequence length="192" mass="21632">MANPNLSGGLIGLPTEIIINVVNALINDANSKAYRFNLEILRLRHQRFANLDFINASTFKSSKLEPTPEGLSNLQHANFSRIARFVRSVTFLSPPSWELPFAAFQGIVQDTMPDEQKGCGDIQQAGAYATYMYHARESQILLADQCSELRRLWVKTLKLFGGSLREICLLSPRDNDDRLRRLGGLDYLCKVD</sequence>
<accession>W9HIM3</accession>
<dbReference type="Proteomes" id="UP000030753">
    <property type="component" value="Unassembled WGS sequence"/>
</dbReference>
<evidence type="ECO:0000313" key="2">
    <source>
        <dbReference type="Proteomes" id="UP000030753"/>
    </source>
</evidence>
<name>W9HIM3_FUSOX</name>
<dbReference type="AlphaFoldDB" id="W9HIM3"/>
<organism evidence="1 2">
    <name type="scientific">Fusarium oxysporum NRRL 32931</name>
    <dbReference type="NCBI Taxonomy" id="660029"/>
    <lineage>
        <taxon>Eukaryota</taxon>
        <taxon>Fungi</taxon>
        <taxon>Dikarya</taxon>
        <taxon>Ascomycota</taxon>
        <taxon>Pezizomycotina</taxon>
        <taxon>Sordariomycetes</taxon>
        <taxon>Hypocreomycetidae</taxon>
        <taxon>Hypocreales</taxon>
        <taxon>Nectriaceae</taxon>
        <taxon>Fusarium</taxon>
        <taxon>Fusarium oxysporum species complex</taxon>
    </lineage>
</organism>
<evidence type="ECO:0000313" key="1">
    <source>
        <dbReference type="EMBL" id="EWY82112.1"/>
    </source>
</evidence>
<gene>
    <name evidence="1" type="ORF">FOYG_14232</name>
</gene>
<dbReference type="EMBL" id="JH717848">
    <property type="protein sequence ID" value="EWY82112.1"/>
    <property type="molecule type" value="Genomic_DNA"/>
</dbReference>
<proteinExistence type="predicted"/>
<dbReference type="HOGENOM" id="CLU_1415220_0_0_1"/>
<protein>
    <submittedName>
        <fullName evidence="1">Uncharacterized protein</fullName>
    </submittedName>
</protein>